<protein>
    <submittedName>
        <fullName evidence="2">Protein Ycf2-like</fullName>
    </submittedName>
</protein>
<reference evidence="2 3" key="1">
    <citation type="submission" date="2019-08" db="EMBL/GenBank/DDBJ databases">
        <title>Draft genome sequences of two oriental melons (Cucumis melo L. var makuwa).</title>
        <authorList>
            <person name="Kwon S.-Y."/>
        </authorList>
    </citation>
    <scope>NUCLEOTIDE SEQUENCE [LARGE SCALE GENOMIC DNA]</scope>
    <source>
        <strain evidence="3">cv. Chang Bougi</strain>
        <tissue evidence="2">Leaf</tissue>
    </source>
</reference>
<dbReference type="EMBL" id="SSTD01002097">
    <property type="protein sequence ID" value="TYK28605.1"/>
    <property type="molecule type" value="Genomic_DNA"/>
</dbReference>
<sequence>MKKGKGEIKTRTSDRLRAAGITGSRKSLATGIQNLLSSSEERTEDIMAEGSGGKRESPGTSKKRVRTETKKEEATVQKKQQIKSLVSRKRVYRGKGEGKKQKEEDTESESEKDDKVHEKEEVEEDEQAEDQKDEEKQYEEEQDE</sequence>
<evidence type="ECO:0000313" key="3">
    <source>
        <dbReference type="Proteomes" id="UP000321947"/>
    </source>
</evidence>
<feature type="compositionally biased region" description="Polar residues" evidence="1">
    <location>
        <begin position="24"/>
        <end position="38"/>
    </location>
</feature>
<dbReference type="AlphaFoldDB" id="A0A5D3DZ37"/>
<name>A0A5D3DZ37_CUCMM</name>
<dbReference type="Proteomes" id="UP000321947">
    <property type="component" value="Unassembled WGS sequence"/>
</dbReference>
<feature type="compositionally biased region" description="Basic and acidic residues" evidence="1">
    <location>
        <begin position="1"/>
        <end position="17"/>
    </location>
</feature>
<organism evidence="2 3">
    <name type="scientific">Cucumis melo var. makuwa</name>
    <name type="common">Oriental melon</name>
    <dbReference type="NCBI Taxonomy" id="1194695"/>
    <lineage>
        <taxon>Eukaryota</taxon>
        <taxon>Viridiplantae</taxon>
        <taxon>Streptophyta</taxon>
        <taxon>Embryophyta</taxon>
        <taxon>Tracheophyta</taxon>
        <taxon>Spermatophyta</taxon>
        <taxon>Magnoliopsida</taxon>
        <taxon>eudicotyledons</taxon>
        <taxon>Gunneridae</taxon>
        <taxon>Pentapetalae</taxon>
        <taxon>rosids</taxon>
        <taxon>fabids</taxon>
        <taxon>Cucurbitales</taxon>
        <taxon>Cucurbitaceae</taxon>
        <taxon>Benincaseae</taxon>
        <taxon>Cucumis</taxon>
    </lineage>
</organism>
<comment type="caution">
    <text evidence="2">The sequence shown here is derived from an EMBL/GenBank/DDBJ whole genome shotgun (WGS) entry which is preliminary data.</text>
</comment>
<accession>A0A5D3DZ37</accession>
<feature type="compositionally biased region" description="Basic and acidic residues" evidence="1">
    <location>
        <begin position="66"/>
        <end position="76"/>
    </location>
</feature>
<evidence type="ECO:0000313" key="2">
    <source>
        <dbReference type="EMBL" id="TYK28605.1"/>
    </source>
</evidence>
<proteinExistence type="predicted"/>
<gene>
    <name evidence="2" type="ORF">E5676_scaffold2030G00170</name>
</gene>
<feature type="region of interest" description="Disordered" evidence="1">
    <location>
        <begin position="1"/>
        <end position="144"/>
    </location>
</feature>
<evidence type="ECO:0000256" key="1">
    <source>
        <dbReference type="SAM" id="MobiDB-lite"/>
    </source>
</evidence>
<feature type="compositionally biased region" description="Basic and acidic residues" evidence="1">
    <location>
        <begin position="94"/>
        <end position="103"/>
    </location>
</feature>